<dbReference type="Pfam" id="PF09831">
    <property type="entry name" value="DUF2058"/>
    <property type="match status" value="1"/>
</dbReference>
<name>A0A916QL62_9GAMM</name>
<reference evidence="2" key="2">
    <citation type="submission" date="2020-09" db="EMBL/GenBank/DDBJ databases">
        <authorList>
            <person name="Sun Q."/>
            <person name="Zhou Y."/>
        </authorList>
    </citation>
    <scope>NUCLEOTIDE SEQUENCE</scope>
    <source>
        <strain evidence="2">CGMCC 1.15425</strain>
    </source>
</reference>
<dbReference type="RefSeq" id="WP_068810794.1">
    <property type="nucleotide sequence ID" value="NZ_BMIY01000007.1"/>
</dbReference>
<gene>
    <name evidence="2" type="primary">yaiL</name>
    <name evidence="2" type="ORF">GCM10011403_17290</name>
</gene>
<reference evidence="2" key="1">
    <citation type="journal article" date="2014" name="Int. J. Syst. Evol. Microbiol.">
        <title>Complete genome sequence of Corynebacterium casei LMG S-19264T (=DSM 44701T), isolated from a smear-ripened cheese.</title>
        <authorList>
            <consortium name="US DOE Joint Genome Institute (JGI-PGF)"/>
            <person name="Walter F."/>
            <person name="Albersmeier A."/>
            <person name="Kalinowski J."/>
            <person name="Ruckert C."/>
        </authorList>
    </citation>
    <scope>NUCLEOTIDE SEQUENCE</scope>
    <source>
        <strain evidence="2">CGMCC 1.15425</strain>
    </source>
</reference>
<feature type="compositionally biased region" description="Basic and acidic residues" evidence="1">
    <location>
        <begin position="16"/>
        <end position="25"/>
    </location>
</feature>
<protein>
    <recommendedName>
        <fullName evidence="4">Nucleoprotein/polynucleotide-associated enzyme</fullName>
    </recommendedName>
</protein>
<feature type="compositionally biased region" description="Low complexity" evidence="1">
    <location>
        <begin position="33"/>
        <end position="44"/>
    </location>
</feature>
<evidence type="ECO:0000313" key="2">
    <source>
        <dbReference type="EMBL" id="GFZ75649.1"/>
    </source>
</evidence>
<evidence type="ECO:0000256" key="1">
    <source>
        <dbReference type="SAM" id="MobiDB-lite"/>
    </source>
</evidence>
<dbReference type="OrthoDB" id="5294470at2"/>
<feature type="compositionally biased region" description="Basic and acidic residues" evidence="1">
    <location>
        <begin position="57"/>
        <end position="66"/>
    </location>
</feature>
<sequence length="191" mass="21460">MGKSLADQLLKAGLVDQKKVKDAQKAQRKQAKQQKQSKAGKAAQGSNDAQARIAQQRAEKAERDRQLNLQRQAAEKQKALQADIRQMLETHGTRPEGDIRFNFTETQTIDGKVTKKVKQVYVSKKDQDKLAAGVLTICRDRNRFVLVPAEVAEKLLARDASVVVFRAEKGSDQPEADDPYKDYVVPDDLMW</sequence>
<organism evidence="2 3">
    <name type="scientific">Pseudohongiella nitratireducens</name>
    <dbReference type="NCBI Taxonomy" id="1768907"/>
    <lineage>
        <taxon>Bacteria</taxon>
        <taxon>Pseudomonadati</taxon>
        <taxon>Pseudomonadota</taxon>
        <taxon>Gammaproteobacteria</taxon>
        <taxon>Pseudomonadales</taxon>
        <taxon>Pseudohongiellaceae</taxon>
        <taxon>Pseudohongiella</taxon>
    </lineage>
</organism>
<dbReference type="EMBL" id="BMIY01000007">
    <property type="protein sequence ID" value="GFZ75649.1"/>
    <property type="molecule type" value="Genomic_DNA"/>
</dbReference>
<comment type="caution">
    <text evidence="2">The sequence shown here is derived from an EMBL/GenBank/DDBJ whole genome shotgun (WGS) entry which is preliminary data.</text>
</comment>
<proteinExistence type="predicted"/>
<dbReference type="Proteomes" id="UP000627715">
    <property type="component" value="Unassembled WGS sequence"/>
</dbReference>
<evidence type="ECO:0000313" key="3">
    <source>
        <dbReference type="Proteomes" id="UP000627715"/>
    </source>
</evidence>
<evidence type="ECO:0008006" key="4">
    <source>
        <dbReference type="Google" id="ProtNLM"/>
    </source>
</evidence>
<dbReference type="AlphaFoldDB" id="A0A916QL62"/>
<keyword evidence="3" id="KW-1185">Reference proteome</keyword>
<accession>A0A916QL62</accession>
<feature type="region of interest" description="Disordered" evidence="1">
    <location>
        <begin position="16"/>
        <end position="74"/>
    </location>
</feature>
<dbReference type="InterPro" id="IPR018636">
    <property type="entry name" value="DUF2058"/>
</dbReference>